<evidence type="ECO:0000313" key="3">
    <source>
        <dbReference type="EnsemblMetazoa" id="XP_038062215.1"/>
    </source>
</evidence>
<dbReference type="GeneID" id="119732657"/>
<dbReference type="EnsemblMetazoa" id="XM_038206287.1">
    <property type="protein sequence ID" value="XP_038062215.1"/>
    <property type="gene ID" value="LOC119732657"/>
</dbReference>
<feature type="domain" description="C-type lectin" evidence="2">
    <location>
        <begin position="43"/>
        <end position="161"/>
    </location>
</feature>
<name>A0A914AE61_PATMI</name>
<dbReference type="Proteomes" id="UP000887568">
    <property type="component" value="Unplaced"/>
</dbReference>
<dbReference type="InterPro" id="IPR050111">
    <property type="entry name" value="C-type_lectin/snaclec_domain"/>
</dbReference>
<protein>
    <recommendedName>
        <fullName evidence="2">C-type lectin domain-containing protein</fullName>
    </recommendedName>
</protein>
<dbReference type="InterPro" id="IPR016186">
    <property type="entry name" value="C-type_lectin-like/link_sf"/>
</dbReference>
<evidence type="ECO:0000313" key="4">
    <source>
        <dbReference type="Proteomes" id="UP000887568"/>
    </source>
</evidence>
<sequence>MRNVWQVLLVLFAILNQKSLADGPCRRIARYTVYDCEPAWQAFKDNCYLRVAEGKNYSDAKQHCQSYSKQWRPTHLASILSDDENQFIATLIDSSDTWIGYNDLAVEGVYTWLDGSPAGYTNWKPGFPVGDAYGNQDCIHMFEGPQWKEFYCDGKMNFVCKMPRHVPLSKRTDSR</sequence>
<dbReference type="InterPro" id="IPR016187">
    <property type="entry name" value="CTDL_fold"/>
</dbReference>
<feature type="signal peptide" evidence="1">
    <location>
        <begin position="1"/>
        <end position="21"/>
    </location>
</feature>
<evidence type="ECO:0000259" key="2">
    <source>
        <dbReference type="PROSITE" id="PS50041"/>
    </source>
</evidence>
<dbReference type="OMA" id="AYGNENC"/>
<dbReference type="SUPFAM" id="SSF56436">
    <property type="entry name" value="C-type lectin-like"/>
    <property type="match status" value="1"/>
</dbReference>
<dbReference type="OrthoDB" id="2142683at2759"/>
<proteinExistence type="predicted"/>
<reference evidence="3" key="1">
    <citation type="submission" date="2022-11" db="UniProtKB">
        <authorList>
            <consortium name="EnsemblMetazoa"/>
        </authorList>
    </citation>
    <scope>IDENTIFICATION</scope>
</reference>
<dbReference type="Pfam" id="PF00059">
    <property type="entry name" value="Lectin_C"/>
    <property type="match status" value="1"/>
</dbReference>
<keyword evidence="1" id="KW-0732">Signal</keyword>
<dbReference type="AlphaFoldDB" id="A0A914AE61"/>
<organism evidence="3 4">
    <name type="scientific">Patiria miniata</name>
    <name type="common">Bat star</name>
    <name type="synonym">Asterina miniata</name>
    <dbReference type="NCBI Taxonomy" id="46514"/>
    <lineage>
        <taxon>Eukaryota</taxon>
        <taxon>Metazoa</taxon>
        <taxon>Echinodermata</taxon>
        <taxon>Eleutherozoa</taxon>
        <taxon>Asterozoa</taxon>
        <taxon>Asteroidea</taxon>
        <taxon>Valvatacea</taxon>
        <taxon>Valvatida</taxon>
        <taxon>Asterinidae</taxon>
        <taxon>Patiria</taxon>
    </lineage>
</organism>
<keyword evidence="4" id="KW-1185">Reference proteome</keyword>
<dbReference type="PROSITE" id="PS50041">
    <property type="entry name" value="C_TYPE_LECTIN_2"/>
    <property type="match status" value="1"/>
</dbReference>
<dbReference type="SMART" id="SM00034">
    <property type="entry name" value="CLECT"/>
    <property type="match status" value="1"/>
</dbReference>
<dbReference type="Gene3D" id="3.10.100.10">
    <property type="entry name" value="Mannose-Binding Protein A, subunit A"/>
    <property type="match status" value="1"/>
</dbReference>
<dbReference type="InterPro" id="IPR001304">
    <property type="entry name" value="C-type_lectin-like"/>
</dbReference>
<dbReference type="PANTHER" id="PTHR22803">
    <property type="entry name" value="MANNOSE, PHOSPHOLIPASE, LECTIN RECEPTOR RELATED"/>
    <property type="match status" value="1"/>
</dbReference>
<dbReference type="RefSeq" id="XP_038062215.1">
    <property type="nucleotide sequence ID" value="XM_038206287.1"/>
</dbReference>
<evidence type="ECO:0000256" key="1">
    <source>
        <dbReference type="SAM" id="SignalP"/>
    </source>
</evidence>
<accession>A0A914AE61</accession>
<feature type="chain" id="PRO_5036825920" description="C-type lectin domain-containing protein" evidence="1">
    <location>
        <begin position="22"/>
        <end position="175"/>
    </location>
</feature>